<keyword evidence="3" id="KW-1185">Reference proteome</keyword>
<sequence length="1405" mass="153171">MLSTLFFDEADASSALHVRATRQPHAGGEEARPEASGAPFATRGARGCFNSGSIPVPSLRATLLWWLDRDAPLVHLIFTSSSPGDVSYSCRKMSVEVPATRQTIIACGLTHIQEGTVFAVTWVTSLLEVGLLRLQLQRNSDHQSQLLLVPAGKAVLTSQLSRVAEAFENESETLFVTTSEVNKDSGEAVGMGASLSACVVASLPQDQVSNGLLSMIFLTNGISVWWVEVGEDGAFVEEELCNQNGYNTGGTAVSSRVGGVASWLPSWPWDGKRAKEQWCLTINAVQQTQYIFLLHCNGLLELYDSSRDSTAPISSCTLSKEDVVASSVVYQWSTLLNDHIHVLTCFGDNEVCRCVWSRLPVTTAGDTFQGARSMTVIPPTATSALMGCVAMSETHLALLWDVGLEEDACLCPPISIGSLLHSTQQGTSGILQLVTAQAKDEAANEGDDRRNENNQRNTLVARLPLKETEVYFCNSHPLHALTCVGEELVLIEKMDGKVRAHVLSHEMNPLEALVESSFAVGRPVVAFTRNSLALPAMHLIPAVVRYEDRLQCMDTEAFEEGVELAASCADGANNLSALLISAVQSVPVALTLGGFQLLRSAAHLQGYASSSFVDDAAMRLAVEHAATYAELPFRNTSFCSFSRRFVQHTVSRDLLSRIAYLVCSYIGWMSSGLAYNTSLELPRVRVVLEFLSAAYHAMGVAGPHVASISPCVGETVTADVLQLLLQFKPVWGEEGEDALYAVHVAKRLWACDGHLGVRACATWCNLLGRRHPCLQHFRILRDLGAGRTARSSQFVNMCLAASFHLASLPASIAVPLLLETGLDSSGGGFLHTAFSNVPVEDWRVLLTNTTLVAKVYRVSLLRRVIYPRDAYHASVSGLLVRELFLTELVELEQYARLAGAASSRVHQALLELQLETHLFLARVALDEANVGDVFRSLEEVLQCAAEQKTTDIYLERVLSVVGEVAELASASQEVTDALVTLAHSNAELDGFLAAKWFLYAARLPTRTTSSQVDVVRLQAARGLFRFLCKRHAYGQAARMMTDLVNVVRCSAPRSSAVEAVLELTALALTAGELIAPDVHLTTQQEEREASTLAAYGATAYAHAPEQASSKAPLNRNQLPWLRRRHFQAFCEKKLLSANQHVDCADLWTEDPPSGAQEAAVRRFLEALMESRFWPEARRFAAMAGYDVGVVLQEQVRDLIASTDYTSDEEALVEWCEMIDGCEEFSLPSNHFAPLRRTVVAALSLDFTRTHPALLESLERADRYEALQALMETFEMLLCRQAKMARANTVKTEEESEEPSPSVFSDTGSTSGASVAQPWLPLVEALRIGTGVLTDALCNDEDASKMGEASMTAGLFDRMSRRARELLDSPLLLERLGPTRAGSIAETFLKSFEAVKGFKLANGVGY</sequence>
<gene>
    <name evidence="2" type="ORF">Tco025E_06657</name>
</gene>
<accession>A0A422P171</accession>
<evidence type="ECO:0000256" key="1">
    <source>
        <dbReference type="SAM" id="MobiDB-lite"/>
    </source>
</evidence>
<protein>
    <submittedName>
        <fullName evidence="2">Putative dispersed gene family protein 1 (DGF-1)</fullName>
    </submittedName>
</protein>
<evidence type="ECO:0000313" key="2">
    <source>
        <dbReference type="EMBL" id="RNF11425.1"/>
    </source>
</evidence>
<evidence type="ECO:0000313" key="3">
    <source>
        <dbReference type="Proteomes" id="UP000284403"/>
    </source>
</evidence>
<dbReference type="RefSeq" id="XP_029226377.1">
    <property type="nucleotide sequence ID" value="XM_029373532.1"/>
</dbReference>
<comment type="caution">
    <text evidence="2">The sequence shown here is derived from an EMBL/GenBank/DDBJ whole genome shotgun (WGS) entry which is preliminary data.</text>
</comment>
<proteinExistence type="predicted"/>
<dbReference type="OrthoDB" id="272567at2759"/>
<dbReference type="Proteomes" id="UP000284403">
    <property type="component" value="Unassembled WGS sequence"/>
</dbReference>
<feature type="region of interest" description="Disordered" evidence="1">
    <location>
        <begin position="1288"/>
        <end position="1309"/>
    </location>
</feature>
<dbReference type="EMBL" id="MKKU01000461">
    <property type="protein sequence ID" value="RNF11425.1"/>
    <property type="molecule type" value="Genomic_DNA"/>
</dbReference>
<dbReference type="GeneID" id="40320268"/>
<name>A0A422P171_9TRYP</name>
<reference evidence="2 3" key="1">
    <citation type="journal article" date="2018" name="BMC Genomics">
        <title>Genomic comparison of Trypanosoma conorhini and Trypanosoma rangeli to Trypanosoma cruzi strains of high and low virulence.</title>
        <authorList>
            <person name="Bradwell K.R."/>
            <person name="Koparde V.N."/>
            <person name="Matveyev A.V."/>
            <person name="Serrano M.G."/>
            <person name="Alves J.M."/>
            <person name="Parikh H."/>
            <person name="Huang B."/>
            <person name="Lee V."/>
            <person name="Espinosa-Alvarez O."/>
            <person name="Ortiz P.A."/>
            <person name="Costa-Martins A.G."/>
            <person name="Teixeira M.M."/>
            <person name="Buck G.A."/>
        </authorList>
    </citation>
    <scope>NUCLEOTIDE SEQUENCE [LARGE SCALE GENOMIC DNA]</scope>
    <source>
        <strain evidence="2 3">025E</strain>
    </source>
</reference>
<organism evidence="2 3">
    <name type="scientific">Trypanosoma conorhini</name>
    <dbReference type="NCBI Taxonomy" id="83891"/>
    <lineage>
        <taxon>Eukaryota</taxon>
        <taxon>Discoba</taxon>
        <taxon>Euglenozoa</taxon>
        <taxon>Kinetoplastea</taxon>
        <taxon>Metakinetoplastina</taxon>
        <taxon>Trypanosomatida</taxon>
        <taxon>Trypanosomatidae</taxon>
        <taxon>Trypanosoma</taxon>
    </lineage>
</organism>